<protein>
    <submittedName>
        <fullName evidence="2">Flagellar protein FlgN</fullName>
    </submittedName>
</protein>
<keyword evidence="3" id="KW-1185">Reference proteome</keyword>
<dbReference type="Proteomes" id="UP000280960">
    <property type="component" value="Chromosome"/>
</dbReference>
<dbReference type="AlphaFoldDB" id="A0A3G2R353"/>
<reference evidence="2 3" key="1">
    <citation type="submission" date="2018-10" db="EMBL/GenBank/DDBJ databases">
        <authorList>
            <person name="Zhang X."/>
        </authorList>
    </citation>
    <scope>NUCLEOTIDE SEQUENCE [LARGE SCALE GENOMIC DNA]</scope>
    <source>
        <strain evidence="2 3">SK-G1</strain>
    </source>
</reference>
<keyword evidence="1" id="KW-0175">Coiled coil</keyword>
<proteinExistence type="predicted"/>
<evidence type="ECO:0000256" key="1">
    <source>
        <dbReference type="SAM" id="Coils"/>
    </source>
</evidence>
<gene>
    <name evidence="2" type="ORF">D2962_04345</name>
</gene>
<organism evidence="2 3">
    <name type="scientific">Biomaibacter acetigenes</name>
    <dbReference type="NCBI Taxonomy" id="2316383"/>
    <lineage>
        <taxon>Bacteria</taxon>
        <taxon>Bacillati</taxon>
        <taxon>Bacillota</taxon>
        <taxon>Clostridia</taxon>
        <taxon>Thermosediminibacterales</taxon>
        <taxon>Tepidanaerobacteraceae</taxon>
        <taxon>Biomaibacter</taxon>
    </lineage>
</organism>
<keyword evidence="2" id="KW-0282">Flagellum</keyword>
<sequence length="129" mass="14864">MFEHTLNISTALEKNDVEQVLMILKLRQQEMGMIDEIDKKILSSFAGDFTVLWKNIKDDEELKIIYSEIQSILKKIKAQDDENMEKARKEKLKLSDDIKSVRHTGQAMRGYGVVDGRSPNFGAFIDTKK</sequence>
<dbReference type="KEGG" id="bacg:D2962_04345"/>
<name>A0A3G2R353_9FIRM</name>
<dbReference type="EMBL" id="CP033169">
    <property type="protein sequence ID" value="AYO29936.1"/>
    <property type="molecule type" value="Genomic_DNA"/>
</dbReference>
<feature type="coiled-coil region" evidence="1">
    <location>
        <begin position="77"/>
        <end position="104"/>
    </location>
</feature>
<accession>A0A3G2R353</accession>
<evidence type="ECO:0000313" key="3">
    <source>
        <dbReference type="Proteomes" id="UP000280960"/>
    </source>
</evidence>
<keyword evidence="2" id="KW-0966">Cell projection</keyword>
<dbReference type="RefSeq" id="WP_122014239.1">
    <property type="nucleotide sequence ID" value="NZ_CP033169.1"/>
</dbReference>
<keyword evidence="2" id="KW-0969">Cilium</keyword>
<evidence type="ECO:0000313" key="2">
    <source>
        <dbReference type="EMBL" id="AYO29936.1"/>
    </source>
</evidence>